<gene>
    <name evidence="1" type="ORF">L2E82_02600</name>
</gene>
<dbReference type="EMBL" id="CM042009">
    <property type="protein sequence ID" value="KAI3789796.1"/>
    <property type="molecule type" value="Genomic_DNA"/>
</dbReference>
<reference evidence="1 2" key="2">
    <citation type="journal article" date="2022" name="Mol. Ecol. Resour.">
        <title>The genomes of chicory, endive, great burdock and yacon provide insights into Asteraceae paleo-polyploidization history and plant inulin production.</title>
        <authorList>
            <person name="Fan W."/>
            <person name="Wang S."/>
            <person name="Wang H."/>
            <person name="Wang A."/>
            <person name="Jiang F."/>
            <person name="Liu H."/>
            <person name="Zhao H."/>
            <person name="Xu D."/>
            <person name="Zhang Y."/>
        </authorList>
    </citation>
    <scope>NUCLEOTIDE SEQUENCE [LARGE SCALE GENOMIC DNA]</scope>
    <source>
        <strain evidence="2">cv. Punajuju</strain>
        <tissue evidence="1">Leaves</tissue>
    </source>
</reference>
<reference evidence="2" key="1">
    <citation type="journal article" date="2022" name="Mol. Ecol. Resour.">
        <title>The genomes of chicory, endive, great burdock and yacon provide insights into Asteraceae palaeo-polyploidization history and plant inulin production.</title>
        <authorList>
            <person name="Fan W."/>
            <person name="Wang S."/>
            <person name="Wang H."/>
            <person name="Wang A."/>
            <person name="Jiang F."/>
            <person name="Liu H."/>
            <person name="Zhao H."/>
            <person name="Xu D."/>
            <person name="Zhang Y."/>
        </authorList>
    </citation>
    <scope>NUCLEOTIDE SEQUENCE [LARGE SCALE GENOMIC DNA]</scope>
    <source>
        <strain evidence="2">cv. Punajuju</strain>
    </source>
</reference>
<keyword evidence="2" id="KW-1185">Reference proteome</keyword>
<evidence type="ECO:0000313" key="1">
    <source>
        <dbReference type="EMBL" id="KAI3789796.1"/>
    </source>
</evidence>
<comment type="caution">
    <text evidence="1">The sequence shown here is derived from an EMBL/GenBank/DDBJ whole genome shotgun (WGS) entry which is preliminary data.</text>
</comment>
<protein>
    <submittedName>
        <fullName evidence="1">Uncharacterized protein</fullName>
    </submittedName>
</protein>
<sequence>MQTTVDSKLAPAQGSKRDRLIGKWKRKLFDFEGEEKVIEKRRRERSKIPIFSQGSCFLSILSEGLQK</sequence>
<name>A0ACB9H398_CICIN</name>
<organism evidence="1 2">
    <name type="scientific">Cichorium intybus</name>
    <name type="common">Chicory</name>
    <dbReference type="NCBI Taxonomy" id="13427"/>
    <lineage>
        <taxon>Eukaryota</taxon>
        <taxon>Viridiplantae</taxon>
        <taxon>Streptophyta</taxon>
        <taxon>Embryophyta</taxon>
        <taxon>Tracheophyta</taxon>
        <taxon>Spermatophyta</taxon>
        <taxon>Magnoliopsida</taxon>
        <taxon>eudicotyledons</taxon>
        <taxon>Gunneridae</taxon>
        <taxon>Pentapetalae</taxon>
        <taxon>asterids</taxon>
        <taxon>campanulids</taxon>
        <taxon>Asterales</taxon>
        <taxon>Asteraceae</taxon>
        <taxon>Cichorioideae</taxon>
        <taxon>Cichorieae</taxon>
        <taxon>Cichoriinae</taxon>
        <taxon>Cichorium</taxon>
    </lineage>
</organism>
<evidence type="ECO:0000313" key="2">
    <source>
        <dbReference type="Proteomes" id="UP001055811"/>
    </source>
</evidence>
<dbReference type="Proteomes" id="UP001055811">
    <property type="component" value="Linkage Group LG01"/>
</dbReference>
<proteinExistence type="predicted"/>
<accession>A0ACB9H398</accession>